<keyword evidence="7" id="KW-1185">Reference proteome</keyword>
<keyword evidence="4" id="KW-0539">Nucleus</keyword>
<evidence type="ECO:0000256" key="2">
    <source>
        <dbReference type="ARBA" id="ARBA00023015"/>
    </source>
</evidence>
<dbReference type="RefSeq" id="XP_031387083.1">
    <property type="nucleotide sequence ID" value="XM_031531223.1"/>
</dbReference>
<dbReference type="InterPro" id="IPR011598">
    <property type="entry name" value="bHLH_dom"/>
</dbReference>
<feature type="domain" description="BHLH" evidence="6">
    <location>
        <begin position="81"/>
        <end position="133"/>
    </location>
</feature>
<dbReference type="PROSITE" id="PS50888">
    <property type="entry name" value="BHLH"/>
    <property type="match status" value="1"/>
</dbReference>
<dbReference type="Pfam" id="PF00010">
    <property type="entry name" value="HLH"/>
    <property type="match status" value="1"/>
</dbReference>
<sequence>MDYIASTISFDQIDELFQFSTLPYQEHRVDELDGINFAPLLPSQNVLATADLLSGPPSVKPQAAPRCIASADQNPSKSSEKRKIMRRDIERQRRQEMASLYQSLRSHLPLKLLKGRRSASDHIHQAVGYIKNLQNKVQQLSDKRDELKRVSDSNKMHDPNTNKQAHPRRGYQDIVTIEPCSRGIKITISTDSRRWVALLKVLGFLTQEGMNVISCTSAKVNESLLHSINSEVIRDDGNQTDNLNELKEKLMNLLHEL</sequence>
<accession>A0A6P8D6W5</accession>
<reference evidence="8" key="2">
    <citation type="submission" date="2025-08" db="UniProtKB">
        <authorList>
            <consortium name="RefSeq"/>
        </authorList>
    </citation>
    <scope>IDENTIFICATION</scope>
    <source>
        <tissue evidence="8">Leaf</tissue>
    </source>
</reference>
<proteinExistence type="predicted"/>
<reference evidence="7" key="1">
    <citation type="journal article" date="2020" name="Plant Biotechnol. J.">
        <title>The pomegranate (Punica granatum L.) draft genome dissects genetic divergence between soft- and hard-seeded cultivars.</title>
        <authorList>
            <person name="Luo X."/>
            <person name="Li H."/>
            <person name="Wu Z."/>
            <person name="Yao W."/>
            <person name="Zhao P."/>
            <person name="Cao D."/>
            <person name="Yu H."/>
            <person name="Li K."/>
            <person name="Poudel K."/>
            <person name="Zhao D."/>
            <person name="Zhang F."/>
            <person name="Xia X."/>
            <person name="Chen L."/>
            <person name="Wang Q."/>
            <person name="Jing D."/>
            <person name="Cao S."/>
        </authorList>
    </citation>
    <scope>NUCLEOTIDE SEQUENCE [LARGE SCALE GENOMIC DNA]</scope>
    <source>
        <strain evidence="7">cv. Tunisia</strain>
    </source>
</reference>
<dbReference type="Gene3D" id="4.10.280.10">
    <property type="entry name" value="Helix-loop-helix DNA-binding domain"/>
    <property type="match status" value="1"/>
</dbReference>
<gene>
    <name evidence="8" type="primary">LOC116200374</name>
</gene>
<feature type="region of interest" description="Disordered" evidence="5">
    <location>
        <begin position="147"/>
        <end position="168"/>
    </location>
</feature>
<evidence type="ECO:0000313" key="7">
    <source>
        <dbReference type="Proteomes" id="UP000515151"/>
    </source>
</evidence>
<evidence type="ECO:0000259" key="6">
    <source>
        <dbReference type="PROSITE" id="PS50888"/>
    </source>
</evidence>
<evidence type="ECO:0000256" key="1">
    <source>
        <dbReference type="ARBA" id="ARBA00004123"/>
    </source>
</evidence>
<evidence type="ECO:0000256" key="3">
    <source>
        <dbReference type="ARBA" id="ARBA00023163"/>
    </source>
</evidence>
<dbReference type="PANTHER" id="PTHR13935:SF155">
    <property type="entry name" value="TRANSCRIPTION FACTOR BHLH120-LIKE"/>
    <property type="match status" value="1"/>
</dbReference>
<dbReference type="GO" id="GO:0046983">
    <property type="term" value="F:protein dimerization activity"/>
    <property type="evidence" value="ECO:0007669"/>
    <property type="project" value="InterPro"/>
</dbReference>
<name>A0A6P8D6W5_PUNGR</name>
<feature type="compositionally biased region" description="Basic and acidic residues" evidence="5">
    <location>
        <begin position="147"/>
        <end position="160"/>
    </location>
</feature>
<dbReference type="AlphaFoldDB" id="A0A6P8D6W5"/>
<dbReference type="InterPro" id="IPR036638">
    <property type="entry name" value="HLH_DNA-bd_sf"/>
</dbReference>
<evidence type="ECO:0000256" key="4">
    <source>
        <dbReference type="ARBA" id="ARBA00023242"/>
    </source>
</evidence>
<dbReference type="Proteomes" id="UP000515151">
    <property type="component" value="Chromosome 3"/>
</dbReference>
<keyword evidence="3" id="KW-0804">Transcription</keyword>
<evidence type="ECO:0000313" key="8">
    <source>
        <dbReference type="RefSeq" id="XP_031387083.1"/>
    </source>
</evidence>
<protein>
    <submittedName>
        <fullName evidence="8">Transcription factor bHLH36-like</fullName>
    </submittedName>
</protein>
<dbReference type="PANTHER" id="PTHR13935">
    <property type="entry name" value="ACHAETE-SCUTE TRANSCRIPTION FACTOR-RELATED"/>
    <property type="match status" value="1"/>
</dbReference>
<dbReference type="GO" id="GO:0090575">
    <property type="term" value="C:RNA polymerase II transcription regulator complex"/>
    <property type="evidence" value="ECO:0007669"/>
    <property type="project" value="TreeGrafter"/>
</dbReference>
<dbReference type="OrthoDB" id="1935281at2759"/>
<dbReference type="SUPFAM" id="SSF47459">
    <property type="entry name" value="HLH, helix-loop-helix DNA-binding domain"/>
    <property type="match status" value="1"/>
</dbReference>
<dbReference type="CDD" id="cd18914">
    <property type="entry name" value="bHLH_AtORG2_like"/>
    <property type="match status" value="1"/>
</dbReference>
<comment type="subcellular location">
    <subcellularLocation>
        <location evidence="1">Nucleus</location>
    </subcellularLocation>
</comment>
<evidence type="ECO:0000256" key="5">
    <source>
        <dbReference type="SAM" id="MobiDB-lite"/>
    </source>
</evidence>
<dbReference type="InterPro" id="IPR015660">
    <property type="entry name" value="MASH1/Ascl1a-like"/>
</dbReference>
<dbReference type="GO" id="GO:0000981">
    <property type="term" value="F:DNA-binding transcription factor activity, RNA polymerase II-specific"/>
    <property type="evidence" value="ECO:0007669"/>
    <property type="project" value="TreeGrafter"/>
</dbReference>
<organism evidence="7 8">
    <name type="scientific">Punica granatum</name>
    <name type="common">Pomegranate</name>
    <dbReference type="NCBI Taxonomy" id="22663"/>
    <lineage>
        <taxon>Eukaryota</taxon>
        <taxon>Viridiplantae</taxon>
        <taxon>Streptophyta</taxon>
        <taxon>Embryophyta</taxon>
        <taxon>Tracheophyta</taxon>
        <taxon>Spermatophyta</taxon>
        <taxon>Magnoliopsida</taxon>
        <taxon>eudicotyledons</taxon>
        <taxon>Gunneridae</taxon>
        <taxon>Pentapetalae</taxon>
        <taxon>rosids</taxon>
        <taxon>malvids</taxon>
        <taxon>Myrtales</taxon>
        <taxon>Lythraceae</taxon>
        <taxon>Punica</taxon>
    </lineage>
</organism>
<keyword evidence="2" id="KW-0805">Transcription regulation</keyword>
<dbReference type="GeneID" id="116200374"/>
<dbReference type="GO" id="GO:0000977">
    <property type="term" value="F:RNA polymerase II transcription regulatory region sequence-specific DNA binding"/>
    <property type="evidence" value="ECO:0007669"/>
    <property type="project" value="TreeGrafter"/>
</dbReference>